<keyword evidence="5" id="KW-0998">Cell outer membrane</keyword>
<organism evidence="8 9">
    <name type="scientific">Dyadobacter endophyticus</name>
    <dbReference type="NCBI Taxonomy" id="1749036"/>
    <lineage>
        <taxon>Bacteria</taxon>
        <taxon>Pseudomonadati</taxon>
        <taxon>Bacteroidota</taxon>
        <taxon>Cytophagia</taxon>
        <taxon>Cytophagales</taxon>
        <taxon>Spirosomataceae</taxon>
        <taxon>Dyadobacter</taxon>
    </lineage>
</organism>
<feature type="domain" description="RagB/SusD" evidence="6">
    <location>
        <begin position="271"/>
        <end position="595"/>
    </location>
</feature>
<gene>
    <name evidence="8" type="ORF">GCM10007423_11020</name>
</gene>
<feature type="domain" description="SusD-like N-terminal" evidence="7">
    <location>
        <begin position="98"/>
        <end position="207"/>
    </location>
</feature>
<comment type="subcellular location">
    <subcellularLocation>
        <location evidence="1">Cell outer membrane</location>
    </subcellularLocation>
</comment>
<sequence length="596" mass="66680">MKVIQYAIILTGVFLLPSCDDDFLQRNPQTAITKEDFFNTPADLETYTNGFYGNLGASWEDLYSDNISINTGGNETDNLIRGGITPGNVGGWNTWGELRRINYMLDNTSKTTGDASVINHYIGVARFFRALFYYRMVKRYGDVPWYSHVMGTDDEEMLYKAKDPRVVVVDSLMNDLEFAAANVLPARTNKTMITRWAALALLSRVALHEGTYRAYHDELGLKGTASRFLERAVTASQKIMDEGGFEIHNTGNGAVDFRTLFSSNNLSANKEVIFFQKNSKEEGVANNTHVVLDWQWALSGSLANEFLMSDGTAFTSQAGYDKKTFTEVFRNRDPRMAETIMPPGFSNVPTTNTPYVIKPSFGGYLQLKFYPRDPALRGGWGLNYTDLPIFRYAEVLLVNAEAKAELGTITQSDLDKTINLLRRRVKMPDLNLSAANTSPDPYLAGRYPGVMGAGKGVILEIRRERRTEMACEGLRFDDLYRWKSGALLGQDSRGIYVPSLGALDVTGDGVEDIAILKAVGEEAPLAGLPADVRAKIVKYYLSDGSFYLSQATSGHIMFGRDKQQPRNFIESKYYYFPIPLEQTILNKNLKQSTGWE</sequence>
<dbReference type="InterPro" id="IPR012944">
    <property type="entry name" value="SusD_RagB_dom"/>
</dbReference>
<dbReference type="RefSeq" id="WP_188929469.1">
    <property type="nucleotide sequence ID" value="NZ_BMIA01000001.1"/>
</dbReference>
<proteinExistence type="inferred from homology"/>
<dbReference type="Pfam" id="PF14322">
    <property type="entry name" value="SusD-like_3"/>
    <property type="match status" value="1"/>
</dbReference>
<evidence type="ECO:0000313" key="8">
    <source>
        <dbReference type="EMBL" id="GGH26205.1"/>
    </source>
</evidence>
<keyword evidence="3" id="KW-0732">Signal</keyword>
<name>A0ABQ1YH95_9BACT</name>
<reference evidence="9" key="1">
    <citation type="journal article" date="2019" name="Int. J. Syst. Evol. Microbiol.">
        <title>The Global Catalogue of Microorganisms (GCM) 10K type strain sequencing project: providing services to taxonomists for standard genome sequencing and annotation.</title>
        <authorList>
            <consortium name="The Broad Institute Genomics Platform"/>
            <consortium name="The Broad Institute Genome Sequencing Center for Infectious Disease"/>
            <person name="Wu L."/>
            <person name="Ma J."/>
        </authorList>
    </citation>
    <scope>NUCLEOTIDE SEQUENCE [LARGE SCALE GENOMIC DNA]</scope>
    <source>
        <strain evidence="9">CGMCC 1.15288</strain>
    </source>
</reference>
<evidence type="ECO:0000256" key="4">
    <source>
        <dbReference type="ARBA" id="ARBA00023136"/>
    </source>
</evidence>
<evidence type="ECO:0008006" key="10">
    <source>
        <dbReference type="Google" id="ProtNLM"/>
    </source>
</evidence>
<dbReference type="Proteomes" id="UP000600214">
    <property type="component" value="Unassembled WGS sequence"/>
</dbReference>
<accession>A0ABQ1YH95</accession>
<evidence type="ECO:0000259" key="6">
    <source>
        <dbReference type="Pfam" id="PF07980"/>
    </source>
</evidence>
<evidence type="ECO:0000256" key="2">
    <source>
        <dbReference type="ARBA" id="ARBA00006275"/>
    </source>
</evidence>
<dbReference type="InterPro" id="IPR011990">
    <property type="entry name" value="TPR-like_helical_dom_sf"/>
</dbReference>
<comment type="caution">
    <text evidence="8">The sequence shown here is derived from an EMBL/GenBank/DDBJ whole genome shotgun (WGS) entry which is preliminary data.</text>
</comment>
<evidence type="ECO:0000256" key="3">
    <source>
        <dbReference type="ARBA" id="ARBA00022729"/>
    </source>
</evidence>
<keyword evidence="9" id="KW-1185">Reference proteome</keyword>
<evidence type="ECO:0000313" key="9">
    <source>
        <dbReference type="Proteomes" id="UP000600214"/>
    </source>
</evidence>
<dbReference type="Pfam" id="PF07980">
    <property type="entry name" value="SusD_RagB"/>
    <property type="match status" value="1"/>
</dbReference>
<comment type="similarity">
    <text evidence="2">Belongs to the SusD family.</text>
</comment>
<dbReference type="Gene3D" id="1.25.40.390">
    <property type="match status" value="1"/>
</dbReference>
<evidence type="ECO:0000256" key="5">
    <source>
        <dbReference type="ARBA" id="ARBA00023237"/>
    </source>
</evidence>
<evidence type="ECO:0000256" key="1">
    <source>
        <dbReference type="ARBA" id="ARBA00004442"/>
    </source>
</evidence>
<dbReference type="InterPro" id="IPR033985">
    <property type="entry name" value="SusD-like_N"/>
</dbReference>
<protein>
    <recommendedName>
        <fullName evidence="10">Starch-binding associating with outer membrane</fullName>
    </recommendedName>
</protein>
<evidence type="ECO:0000259" key="7">
    <source>
        <dbReference type="Pfam" id="PF14322"/>
    </source>
</evidence>
<dbReference type="EMBL" id="BMIA01000001">
    <property type="protein sequence ID" value="GGH26205.1"/>
    <property type="molecule type" value="Genomic_DNA"/>
</dbReference>
<keyword evidence="4" id="KW-0472">Membrane</keyword>
<dbReference type="SUPFAM" id="SSF48452">
    <property type="entry name" value="TPR-like"/>
    <property type="match status" value="1"/>
</dbReference>